<dbReference type="SUPFAM" id="SSF51905">
    <property type="entry name" value="FAD/NAD(P)-binding domain"/>
    <property type="match status" value="1"/>
</dbReference>
<evidence type="ECO:0000313" key="8">
    <source>
        <dbReference type="Proteomes" id="UP000224130"/>
    </source>
</evidence>
<evidence type="ECO:0000259" key="6">
    <source>
        <dbReference type="Pfam" id="PF01593"/>
    </source>
</evidence>
<comment type="pathway">
    <text evidence="1 4">Carotenoid biosynthesis.</text>
</comment>
<dbReference type="Gene3D" id="3.50.50.60">
    <property type="entry name" value="FAD/NAD(P)-binding domain"/>
    <property type="match status" value="2"/>
</dbReference>
<gene>
    <name evidence="7" type="ORF">ATJ88_0472</name>
</gene>
<evidence type="ECO:0000256" key="5">
    <source>
        <dbReference type="SAM" id="MobiDB-lite"/>
    </source>
</evidence>
<dbReference type="Proteomes" id="UP000224130">
    <property type="component" value="Unassembled WGS sequence"/>
</dbReference>
<dbReference type="AlphaFoldDB" id="A0A2A9EUI6"/>
<sequence length="552" mass="57925">MRVVVVGGGISGLASAALLAREGHEVELLERHDAVGGRAGSWERDGFRFDTGPSWYLMPEVFDHFFALMGTSTADVLDLVAPEPAYRVFFEGHDGPFDVARSRAANVAAFEAVEPGAGAALERYLDSSGDAYDMALRHFLYTTFASWRPFASREVVTALPRLAPLLGRSLEGFVASRFDDVRLRQVLGYPAVFLGSSPDRTPALYHLMSSLDLDGGVRYPLGGFAHLVDVIARLAVQAGVTLRTGARVTAITTAAVGARPGGGDRPGPPPPGPRRPRARATGVRWTDADGAVHRTSADVVVTAADLHHVEQDLLPPRLRGRSDRSWNHGDPGPGGVIAMLGVRGRVPELAHHSLFFTADWAENFGAIRDGRVPRPASAYVCTPSRTDPTVAPAGDENLFVLVPVPADPSIGRGGVDGAGDPVVEQVADAAIDQVARWAGVPDLADRVVVRRTVGPGDFAADLASWSGSLLGPAHTLRQSAMFRGSVRSSKVAGLLHTGGTTIPGVGLPMCLISAELVLKELRGDTGAAPLPEPAAAPVATGPGTASAVPGDR</sequence>
<comment type="caution">
    <text evidence="7">The sequence shown here is derived from an EMBL/GenBank/DDBJ whole genome shotgun (WGS) entry which is preliminary data.</text>
</comment>
<dbReference type="GO" id="GO:0016117">
    <property type="term" value="P:carotenoid biosynthetic process"/>
    <property type="evidence" value="ECO:0007669"/>
    <property type="project" value="UniProtKB-KW"/>
</dbReference>
<accession>A0A2A9EUI6</accession>
<keyword evidence="2 4" id="KW-0125">Carotenoid biosynthesis</keyword>
<dbReference type="PRINTS" id="PR00419">
    <property type="entry name" value="ADXRDTASE"/>
</dbReference>
<dbReference type="GO" id="GO:0016491">
    <property type="term" value="F:oxidoreductase activity"/>
    <property type="evidence" value="ECO:0007669"/>
    <property type="project" value="UniProtKB-KW"/>
</dbReference>
<feature type="domain" description="Amine oxidase" evidence="6">
    <location>
        <begin position="10"/>
        <end position="513"/>
    </location>
</feature>
<feature type="region of interest" description="Disordered" evidence="5">
    <location>
        <begin position="528"/>
        <end position="552"/>
    </location>
</feature>
<evidence type="ECO:0000256" key="4">
    <source>
        <dbReference type="RuleBase" id="RU362075"/>
    </source>
</evidence>
<evidence type="ECO:0000313" key="7">
    <source>
        <dbReference type="EMBL" id="PFG41829.1"/>
    </source>
</evidence>
<dbReference type="PANTHER" id="PTHR43734:SF1">
    <property type="entry name" value="PHYTOENE DESATURASE"/>
    <property type="match status" value="1"/>
</dbReference>
<dbReference type="InterPro" id="IPR002937">
    <property type="entry name" value="Amino_oxidase"/>
</dbReference>
<dbReference type="Pfam" id="PF01593">
    <property type="entry name" value="Amino_oxidase"/>
    <property type="match status" value="1"/>
</dbReference>
<keyword evidence="8" id="KW-1185">Reference proteome</keyword>
<proteinExistence type="inferred from homology"/>
<protein>
    <submittedName>
        <fullName evidence="7">Phytoene desaturase</fullName>
    </submittedName>
</protein>
<feature type="region of interest" description="Disordered" evidence="5">
    <location>
        <begin position="255"/>
        <end position="281"/>
    </location>
</feature>
<dbReference type="NCBIfam" id="TIGR02734">
    <property type="entry name" value="crtI_fam"/>
    <property type="match status" value="1"/>
</dbReference>
<comment type="similarity">
    <text evidence="4">Belongs to the carotenoid/retinoid oxidoreductase family.</text>
</comment>
<evidence type="ECO:0000256" key="3">
    <source>
        <dbReference type="ARBA" id="ARBA00023002"/>
    </source>
</evidence>
<dbReference type="InterPro" id="IPR036188">
    <property type="entry name" value="FAD/NAD-bd_sf"/>
</dbReference>
<dbReference type="InterPro" id="IPR014105">
    <property type="entry name" value="Carotenoid/retinoid_OxRdtase"/>
</dbReference>
<dbReference type="EMBL" id="PDJJ01000001">
    <property type="protein sequence ID" value="PFG41829.1"/>
    <property type="molecule type" value="Genomic_DNA"/>
</dbReference>
<evidence type="ECO:0000256" key="1">
    <source>
        <dbReference type="ARBA" id="ARBA00004829"/>
    </source>
</evidence>
<name>A0A2A9EUI6_9MICO</name>
<organism evidence="7 8">
    <name type="scientific">Isoptericola jiangsuensis</name>
    <dbReference type="NCBI Taxonomy" id="548579"/>
    <lineage>
        <taxon>Bacteria</taxon>
        <taxon>Bacillati</taxon>
        <taxon>Actinomycetota</taxon>
        <taxon>Actinomycetes</taxon>
        <taxon>Micrococcales</taxon>
        <taxon>Promicromonosporaceae</taxon>
        <taxon>Isoptericola</taxon>
    </lineage>
</organism>
<evidence type="ECO:0000256" key="2">
    <source>
        <dbReference type="ARBA" id="ARBA00022746"/>
    </source>
</evidence>
<reference evidence="7 8" key="1">
    <citation type="submission" date="2017-10" db="EMBL/GenBank/DDBJ databases">
        <title>Sequencing the genomes of 1000 actinobacteria strains.</title>
        <authorList>
            <person name="Klenk H.-P."/>
        </authorList>
    </citation>
    <scope>NUCLEOTIDE SEQUENCE [LARGE SCALE GENOMIC DNA]</scope>
    <source>
        <strain evidence="7 8">DSM 21863</strain>
    </source>
</reference>
<dbReference type="PANTHER" id="PTHR43734">
    <property type="entry name" value="PHYTOENE DESATURASE"/>
    <property type="match status" value="1"/>
</dbReference>
<keyword evidence="3 4" id="KW-0560">Oxidoreductase</keyword>